<name>A0ABV0RVC6_9TELE</name>
<feature type="compositionally biased region" description="Polar residues" evidence="1">
    <location>
        <begin position="85"/>
        <end position="108"/>
    </location>
</feature>
<feature type="non-terminal residue" evidence="2">
    <location>
        <position position="1"/>
    </location>
</feature>
<accession>A0ABV0RVC6</accession>
<reference evidence="2 3" key="1">
    <citation type="submission" date="2021-06" db="EMBL/GenBank/DDBJ databases">
        <authorList>
            <person name="Palmer J.M."/>
        </authorList>
    </citation>
    <scope>NUCLEOTIDE SEQUENCE [LARGE SCALE GENOMIC DNA]</scope>
    <source>
        <strain evidence="2 3">XC_2019</strain>
        <tissue evidence="2">Muscle</tissue>
    </source>
</reference>
<gene>
    <name evidence="2" type="ORF">XENOCAPTIV_022389</name>
</gene>
<dbReference type="Proteomes" id="UP001434883">
    <property type="component" value="Unassembled WGS sequence"/>
</dbReference>
<comment type="caution">
    <text evidence="2">The sequence shown here is derived from an EMBL/GenBank/DDBJ whole genome shotgun (WGS) entry which is preliminary data.</text>
</comment>
<dbReference type="EMBL" id="JAHRIN010059314">
    <property type="protein sequence ID" value="MEQ2211985.1"/>
    <property type="molecule type" value="Genomic_DNA"/>
</dbReference>
<feature type="region of interest" description="Disordered" evidence="1">
    <location>
        <begin position="61"/>
        <end position="108"/>
    </location>
</feature>
<sequence length="108" mass="11607">LSDLVPFLSDAMEQKAVETTQKADVKDKGLVNIHEDNSAWTREERLQSQDQASTLTVTVSAENKPGVASGDLKQQGESLFPLRPRQSSFPSSGTTIDLSSSPKSNMGG</sequence>
<evidence type="ECO:0000256" key="1">
    <source>
        <dbReference type="SAM" id="MobiDB-lite"/>
    </source>
</evidence>
<proteinExistence type="predicted"/>
<evidence type="ECO:0000313" key="3">
    <source>
        <dbReference type="Proteomes" id="UP001434883"/>
    </source>
</evidence>
<evidence type="ECO:0000313" key="2">
    <source>
        <dbReference type="EMBL" id="MEQ2211985.1"/>
    </source>
</evidence>
<organism evidence="2 3">
    <name type="scientific">Xenoophorus captivus</name>
    <dbReference type="NCBI Taxonomy" id="1517983"/>
    <lineage>
        <taxon>Eukaryota</taxon>
        <taxon>Metazoa</taxon>
        <taxon>Chordata</taxon>
        <taxon>Craniata</taxon>
        <taxon>Vertebrata</taxon>
        <taxon>Euteleostomi</taxon>
        <taxon>Actinopterygii</taxon>
        <taxon>Neopterygii</taxon>
        <taxon>Teleostei</taxon>
        <taxon>Neoteleostei</taxon>
        <taxon>Acanthomorphata</taxon>
        <taxon>Ovalentaria</taxon>
        <taxon>Atherinomorphae</taxon>
        <taxon>Cyprinodontiformes</taxon>
        <taxon>Goodeidae</taxon>
        <taxon>Xenoophorus</taxon>
    </lineage>
</organism>
<protein>
    <submittedName>
        <fullName evidence="2">Uncharacterized protein</fullName>
    </submittedName>
</protein>
<keyword evidence="3" id="KW-1185">Reference proteome</keyword>